<accession>A0ABS3VVP6</accession>
<evidence type="ECO:0000313" key="2">
    <source>
        <dbReference type="EMBL" id="MBO4208473.1"/>
    </source>
</evidence>
<dbReference type="PANTHER" id="PTHR18964">
    <property type="entry name" value="ROK (REPRESSOR, ORF, KINASE) FAMILY"/>
    <property type="match status" value="1"/>
</dbReference>
<evidence type="ECO:0000313" key="3">
    <source>
        <dbReference type="Proteomes" id="UP000823521"/>
    </source>
</evidence>
<evidence type="ECO:0000256" key="1">
    <source>
        <dbReference type="ARBA" id="ARBA00006479"/>
    </source>
</evidence>
<proteinExistence type="inferred from homology"/>
<reference evidence="2 3" key="1">
    <citation type="submission" date="2019-12" db="EMBL/GenBank/DDBJ databases">
        <title>Whole genome sequencing of endophytic Actinobacterium Micromonospora sp. MPMI6T.</title>
        <authorList>
            <person name="Evv R."/>
            <person name="Podile A.R."/>
        </authorList>
    </citation>
    <scope>NUCLEOTIDE SEQUENCE [LARGE SCALE GENOMIC DNA]</scope>
    <source>
        <strain evidence="2 3">MPMI6</strain>
    </source>
</reference>
<dbReference type="Gene3D" id="3.30.420.40">
    <property type="match status" value="1"/>
</dbReference>
<protein>
    <submittedName>
        <fullName evidence="2">ROK family protein</fullName>
    </submittedName>
</protein>
<dbReference type="Pfam" id="PF00480">
    <property type="entry name" value="ROK"/>
    <property type="match status" value="1"/>
</dbReference>
<dbReference type="SUPFAM" id="SSF53067">
    <property type="entry name" value="Actin-like ATPase domain"/>
    <property type="match status" value="1"/>
</dbReference>
<dbReference type="InterPro" id="IPR000600">
    <property type="entry name" value="ROK"/>
</dbReference>
<sequence>GALVRHGRIESGARGAAGAVGHLPVPGAGRLRCGCGRYGHLEAVASGTGLAAAYALRTGERVTGRVVAERAAAGEPVAREVLEAAGTALGAALAGLVALLDPERVLVAGGAAGALLPAAAGAFVAELPTAWADVPLLPAGLGTDAVVVGAARLATMEET</sequence>
<comment type="caution">
    <text evidence="2">The sequence shown here is derived from an EMBL/GenBank/DDBJ whole genome shotgun (WGS) entry which is preliminary data.</text>
</comment>
<dbReference type="InterPro" id="IPR043129">
    <property type="entry name" value="ATPase_NBD"/>
</dbReference>
<organism evidence="2 3">
    <name type="scientific">Micromonospora echinofusca</name>
    <dbReference type="NCBI Taxonomy" id="47858"/>
    <lineage>
        <taxon>Bacteria</taxon>
        <taxon>Bacillati</taxon>
        <taxon>Actinomycetota</taxon>
        <taxon>Actinomycetes</taxon>
        <taxon>Micromonosporales</taxon>
        <taxon>Micromonosporaceae</taxon>
        <taxon>Micromonospora</taxon>
    </lineage>
</organism>
<comment type="similarity">
    <text evidence="1">Belongs to the ROK (NagC/XylR) family.</text>
</comment>
<dbReference type="EMBL" id="WVUH01000200">
    <property type="protein sequence ID" value="MBO4208473.1"/>
    <property type="molecule type" value="Genomic_DNA"/>
</dbReference>
<dbReference type="PANTHER" id="PTHR18964:SF149">
    <property type="entry name" value="BIFUNCTIONAL UDP-N-ACETYLGLUCOSAMINE 2-EPIMERASE_N-ACETYLMANNOSAMINE KINASE"/>
    <property type="match status" value="1"/>
</dbReference>
<feature type="non-terminal residue" evidence="2">
    <location>
        <position position="1"/>
    </location>
</feature>
<name>A0ABS3VVP6_MICEH</name>
<dbReference type="Proteomes" id="UP000823521">
    <property type="component" value="Unassembled WGS sequence"/>
</dbReference>
<dbReference type="RefSeq" id="WP_208815462.1">
    <property type="nucleotide sequence ID" value="NZ_WVUH01000200.1"/>
</dbReference>
<gene>
    <name evidence="2" type="ORF">GSF22_21025</name>
</gene>
<keyword evidence="3" id="KW-1185">Reference proteome</keyword>